<keyword evidence="3" id="KW-0964">Secreted</keyword>
<evidence type="ECO:0000256" key="4">
    <source>
        <dbReference type="ARBA" id="ARBA00023002"/>
    </source>
</evidence>
<gene>
    <name evidence="7" type="primary">ucpA_2</name>
    <name evidence="7" type="ORF">NRB20_65200</name>
</gene>
<evidence type="ECO:0000313" key="8">
    <source>
        <dbReference type="Proteomes" id="UP000438448"/>
    </source>
</evidence>
<comment type="caution">
    <text evidence="7">The sequence shown here is derived from an EMBL/GenBank/DDBJ whole genome shotgun (WGS) entry which is preliminary data.</text>
</comment>
<dbReference type="AlphaFoldDB" id="A0A7K0DDK7"/>
<protein>
    <recommendedName>
        <fullName evidence="5">3-oxoacyl-[acyl-carrier-protein] reductase MabA</fullName>
    </recommendedName>
</protein>
<dbReference type="PANTHER" id="PTHR42879">
    <property type="entry name" value="3-OXOACYL-(ACYL-CARRIER-PROTEIN) REDUCTASE"/>
    <property type="match status" value="1"/>
</dbReference>
<dbReference type="InterPro" id="IPR036291">
    <property type="entry name" value="NAD(P)-bd_dom_sf"/>
</dbReference>
<comment type="similarity">
    <text evidence="2">Belongs to the short-chain dehydrogenases/reductases (SDR) family.</text>
</comment>
<keyword evidence="8" id="KW-1185">Reference proteome</keyword>
<dbReference type="Gene3D" id="3.40.50.720">
    <property type="entry name" value="NAD(P)-binding Rossmann-like Domain"/>
    <property type="match status" value="1"/>
</dbReference>
<dbReference type="NCBIfam" id="NF005095">
    <property type="entry name" value="PRK06523.1"/>
    <property type="match status" value="1"/>
</dbReference>
<name>A0A7K0DDK7_9NOCA</name>
<keyword evidence="4 7" id="KW-0560">Oxidoreductase</keyword>
<reference evidence="7 8" key="1">
    <citation type="submission" date="2019-10" db="EMBL/GenBank/DDBJ databases">
        <title>Nocardia macrotermitis sp. nov. and Nocardia aurantia sp. nov., isolated from the gut of fungus growing-termite Macrotermes natalensis.</title>
        <authorList>
            <person name="Benndorf R."/>
            <person name="Schwitalla J."/>
            <person name="Martin K."/>
            <person name="De Beer W."/>
            <person name="Kaster A.-K."/>
            <person name="Vollmers J."/>
            <person name="Poulsen M."/>
            <person name="Beemelmanns C."/>
        </authorList>
    </citation>
    <scope>NUCLEOTIDE SEQUENCE [LARGE SCALE GENOMIC DNA]</scope>
    <source>
        <strain evidence="7 8">RB20</strain>
    </source>
</reference>
<dbReference type="PRINTS" id="PR00080">
    <property type="entry name" value="SDRFAMILY"/>
</dbReference>
<dbReference type="PRINTS" id="PR00081">
    <property type="entry name" value="GDHRDH"/>
</dbReference>
<sequence length="262" mass="27152">MELGLTGRTAVVTGAGRGIGLAVAQALTEEGVRVVGSARTITPELEKASVAAISADLSTTEGVTALFDAARTELGGIDILINNVGGGDVDKMVIGGFLDITDDQWARMYELNLMSAVRATRAALPSLIERRGAIITISSINSQLPAAGPVGYSEAKAALTAFSKRISEEFGPLGVRVNTVSPGVVGTPLWRESGRFGAKLAEVNGVGHEEFLAALPQQFGMASPRITEQEEVAALVTFLASERAGNILGADYVIDGGTLKVV</sequence>
<dbReference type="EMBL" id="WEGK01000019">
    <property type="protein sequence ID" value="MQY23392.1"/>
    <property type="molecule type" value="Genomic_DNA"/>
</dbReference>
<proteinExistence type="inferred from homology"/>
<evidence type="ECO:0000256" key="5">
    <source>
        <dbReference type="ARBA" id="ARBA00040781"/>
    </source>
</evidence>
<evidence type="ECO:0000256" key="6">
    <source>
        <dbReference type="ARBA" id="ARBA00047400"/>
    </source>
</evidence>
<evidence type="ECO:0000313" key="7">
    <source>
        <dbReference type="EMBL" id="MQY23392.1"/>
    </source>
</evidence>
<dbReference type="Pfam" id="PF13561">
    <property type="entry name" value="adh_short_C2"/>
    <property type="match status" value="1"/>
</dbReference>
<organism evidence="7 8">
    <name type="scientific">Nocardia macrotermitis</name>
    <dbReference type="NCBI Taxonomy" id="2585198"/>
    <lineage>
        <taxon>Bacteria</taxon>
        <taxon>Bacillati</taxon>
        <taxon>Actinomycetota</taxon>
        <taxon>Actinomycetes</taxon>
        <taxon>Mycobacteriales</taxon>
        <taxon>Nocardiaceae</taxon>
        <taxon>Nocardia</taxon>
    </lineage>
</organism>
<evidence type="ECO:0000256" key="2">
    <source>
        <dbReference type="ARBA" id="ARBA00006484"/>
    </source>
</evidence>
<keyword evidence="3" id="KW-0134">Cell wall</keyword>
<dbReference type="FunFam" id="3.40.50.720:FF:000084">
    <property type="entry name" value="Short-chain dehydrogenase reductase"/>
    <property type="match status" value="1"/>
</dbReference>
<accession>A0A7K0DDK7</accession>
<dbReference type="InterPro" id="IPR050259">
    <property type="entry name" value="SDR"/>
</dbReference>
<dbReference type="Proteomes" id="UP000438448">
    <property type="component" value="Unassembled WGS sequence"/>
</dbReference>
<comment type="subcellular location">
    <subcellularLocation>
        <location evidence="1">Secreted</location>
        <location evidence="1">Cell wall</location>
    </subcellularLocation>
</comment>
<dbReference type="RefSeq" id="WP_153415167.1">
    <property type="nucleotide sequence ID" value="NZ_WEGK01000019.1"/>
</dbReference>
<comment type="catalytic activity">
    <reaction evidence="6">
        <text>a (3R)-hydroxyacyl-[ACP] + NADP(+) = a 3-oxoacyl-[ACP] + NADPH + H(+)</text>
        <dbReference type="Rhea" id="RHEA:17397"/>
        <dbReference type="Rhea" id="RHEA-COMP:9916"/>
        <dbReference type="Rhea" id="RHEA-COMP:9945"/>
        <dbReference type="ChEBI" id="CHEBI:15378"/>
        <dbReference type="ChEBI" id="CHEBI:57783"/>
        <dbReference type="ChEBI" id="CHEBI:58349"/>
        <dbReference type="ChEBI" id="CHEBI:78776"/>
        <dbReference type="ChEBI" id="CHEBI:78827"/>
        <dbReference type="EC" id="1.1.1.100"/>
    </reaction>
    <physiologicalReaction direction="right-to-left" evidence="6">
        <dbReference type="Rhea" id="RHEA:17399"/>
    </physiologicalReaction>
</comment>
<dbReference type="PANTHER" id="PTHR42879:SF6">
    <property type="entry name" value="NADPH-DEPENDENT REDUCTASE BACG"/>
    <property type="match status" value="1"/>
</dbReference>
<evidence type="ECO:0000256" key="3">
    <source>
        <dbReference type="ARBA" id="ARBA00022512"/>
    </source>
</evidence>
<evidence type="ECO:0000256" key="1">
    <source>
        <dbReference type="ARBA" id="ARBA00004191"/>
    </source>
</evidence>
<dbReference type="InterPro" id="IPR002347">
    <property type="entry name" value="SDR_fam"/>
</dbReference>
<dbReference type="OrthoDB" id="8959163at2"/>
<dbReference type="GO" id="GO:0004316">
    <property type="term" value="F:3-oxoacyl-[acyl-carrier-protein] reductase (NADPH) activity"/>
    <property type="evidence" value="ECO:0007669"/>
    <property type="project" value="UniProtKB-EC"/>
</dbReference>
<dbReference type="SUPFAM" id="SSF51735">
    <property type="entry name" value="NAD(P)-binding Rossmann-fold domains"/>
    <property type="match status" value="1"/>
</dbReference>